<evidence type="ECO:0000259" key="1">
    <source>
        <dbReference type="Pfam" id="PF13986"/>
    </source>
</evidence>
<reference evidence="2" key="1">
    <citation type="journal article" date="2015" name="Nature">
        <title>Complex archaea that bridge the gap between prokaryotes and eukaryotes.</title>
        <authorList>
            <person name="Spang A."/>
            <person name="Saw J.H."/>
            <person name="Jorgensen S.L."/>
            <person name="Zaremba-Niedzwiedzka K."/>
            <person name="Martijn J."/>
            <person name="Lind A.E."/>
            <person name="van Eijk R."/>
            <person name="Schleper C."/>
            <person name="Guy L."/>
            <person name="Ettema T.J."/>
        </authorList>
    </citation>
    <scope>NUCLEOTIDE SEQUENCE</scope>
</reference>
<comment type="caution">
    <text evidence="2">The sequence shown here is derived from an EMBL/GenBank/DDBJ whole genome shotgun (WGS) entry which is preliminary data.</text>
</comment>
<organism evidence="2">
    <name type="scientific">marine sediment metagenome</name>
    <dbReference type="NCBI Taxonomy" id="412755"/>
    <lineage>
        <taxon>unclassified sequences</taxon>
        <taxon>metagenomes</taxon>
        <taxon>ecological metagenomes</taxon>
    </lineage>
</organism>
<accession>A0A0F8WPM3</accession>
<proteinExistence type="predicted"/>
<sequence>MSLIIQNEIASEFLTDKEVIELTGFEQRGKQIDWLINRQWAFSVSGKNEIKISRWYSRIKMSGININNDIHVSGGDQLPNFNKAS</sequence>
<gene>
    <name evidence="2" type="ORF">LCGC14_3126690</name>
</gene>
<dbReference type="Pfam" id="PF13986">
    <property type="entry name" value="DUF4224"/>
    <property type="match status" value="1"/>
</dbReference>
<dbReference type="InterPro" id="IPR025319">
    <property type="entry name" value="DUF4224"/>
</dbReference>
<feature type="domain" description="DUF4224" evidence="1">
    <location>
        <begin position="13"/>
        <end position="44"/>
    </location>
</feature>
<evidence type="ECO:0000313" key="2">
    <source>
        <dbReference type="EMBL" id="KKK50270.1"/>
    </source>
</evidence>
<dbReference type="EMBL" id="LAZR01068103">
    <property type="protein sequence ID" value="KKK50270.1"/>
    <property type="molecule type" value="Genomic_DNA"/>
</dbReference>
<protein>
    <recommendedName>
        <fullName evidence="1">DUF4224 domain-containing protein</fullName>
    </recommendedName>
</protein>
<dbReference type="AlphaFoldDB" id="A0A0F8WPM3"/>
<name>A0A0F8WPM3_9ZZZZ</name>